<dbReference type="Gene3D" id="2.30.38.10">
    <property type="entry name" value="Luciferase, Domain 3"/>
    <property type="match status" value="1"/>
</dbReference>
<keyword evidence="2" id="KW-0576">Peroxisome</keyword>
<feature type="domain" description="AMP-dependent synthetase/ligase" evidence="3">
    <location>
        <begin position="63"/>
        <end position="377"/>
    </location>
</feature>
<evidence type="ECO:0000313" key="4">
    <source>
        <dbReference type="EMBL" id="KAJ8974698.1"/>
    </source>
</evidence>
<dbReference type="PROSITE" id="PS00455">
    <property type="entry name" value="AMP_BINDING"/>
    <property type="match status" value="1"/>
</dbReference>
<reference evidence="4" key="1">
    <citation type="journal article" date="2023" name="Insect Mol. Biol.">
        <title>Genome sequencing provides insights into the evolution of gene families encoding plant cell wall-degrading enzymes in longhorned beetles.</title>
        <authorList>
            <person name="Shin N.R."/>
            <person name="Okamura Y."/>
            <person name="Kirsch R."/>
            <person name="Pauchet Y."/>
        </authorList>
    </citation>
    <scope>NUCLEOTIDE SEQUENCE</scope>
    <source>
        <strain evidence="4">MMC_N1</strain>
    </source>
</reference>
<dbReference type="Gene3D" id="3.30.300.30">
    <property type="match status" value="1"/>
</dbReference>
<proteinExistence type="predicted"/>
<evidence type="ECO:0000256" key="1">
    <source>
        <dbReference type="ARBA" id="ARBA00004275"/>
    </source>
</evidence>
<protein>
    <recommendedName>
        <fullName evidence="3">AMP-dependent synthetase/ligase domain-containing protein</fullName>
    </recommendedName>
</protein>
<dbReference type="Pfam" id="PF00501">
    <property type="entry name" value="AMP-binding"/>
    <property type="match status" value="1"/>
</dbReference>
<accession>A0ABQ9J9Q0</accession>
<dbReference type="SUPFAM" id="SSF56801">
    <property type="entry name" value="Acetyl-CoA synthetase-like"/>
    <property type="match status" value="1"/>
</dbReference>
<dbReference type="PANTHER" id="PTHR24096">
    <property type="entry name" value="LONG-CHAIN-FATTY-ACID--COA LIGASE"/>
    <property type="match status" value="1"/>
</dbReference>
<name>A0ABQ9J9Q0_9CUCU</name>
<gene>
    <name evidence="4" type="ORF">NQ317_015227</name>
</gene>
<dbReference type="PANTHER" id="PTHR24096:SF422">
    <property type="entry name" value="BCDNA.GH02901"/>
    <property type="match status" value="1"/>
</dbReference>
<comment type="caution">
    <text evidence="4">The sequence shown here is derived from an EMBL/GenBank/DDBJ whole genome shotgun (WGS) entry which is preliminary data.</text>
</comment>
<evidence type="ECO:0000256" key="2">
    <source>
        <dbReference type="ARBA" id="ARBA00023140"/>
    </source>
</evidence>
<dbReference type="InterPro" id="IPR000873">
    <property type="entry name" value="AMP-dep_synth/lig_dom"/>
</dbReference>
<dbReference type="EMBL" id="JAPWTJ010000947">
    <property type="protein sequence ID" value="KAJ8974698.1"/>
    <property type="molecule type" value="Genomic_DNA"/>
</dbReference>
<sequence>MSVTRRLLLKTKRFHMKSVCGLQCFSSDSAKNNILTSDVSDVDIPSVTIPEFFYSKIVDYHHLTATVCGETGRSYTFEQLRVNSRNLSKALRKILKLNKKDTIAILLPNLPEYPICVLGALEAGLTITTMNPLYTSEEICRQLLDSSAKAIITLPDLYSTAKSAVLATKKLIPIISIKTKNNETVPEGAINFNELVTAQIDIPDFEPENSEDIAVLPYSSGTTGLPKGVELTHHNIISNICQILHKDVSYVSPASDFLMSLLLNYWVFQRELPRSSSSNFAYVPHIRIHSYFTSFLSLGSKLITLKKFAPDLFINILKNYSTTIMFVAPPMVLFLAAHPDVKVEYLKSLKTVMSGAAPLGSLDEERFLNKAGNHVKMFQGTPLGPNQPGELLIKGPQVMKSYHNRPEETKKAFLDGWLRTGDLMHYNENGLLYVTDRLKELIKVKGFQVAPAELEEVIRDFPSVEDAAVIGVPIPLTVKCQELTLYPQRIKRSRPKS</sequence>
<dbReference type="InterPro" id="IPR042099">
    <property type="entry name" value="ANL_N_sf"/>
</dbReference>
<dbReference type="Gene3D" id="3.40.50.12780">
    <property type="entry name" value="N-terminal domain of ligase-like"/>
    <property type="match status" value="1"/>
</dbReference>
<keyword evidence="5" id="KW-1185">Reference proteome</keyword>
<dbReference type="InterPro" id="IPR020845">
    <property type="entry name" value="AMP-binding_CS"/>
</dbReference>
<evidence type="ECO:0000313" key="5">
    <source>
        <dbReference type="Proteomes" id="UP001162164"/>
    </source>
</evidence>
<dbReference type="Proteomes" id="UP001162164">
    <property type="component" value="Unassembled WGS sequence"/>
</dbReference>
<evidence type="ECO:0000259" key="3">
    <source>
        <dbReference type="Pfam" id="PF00501"/>
    </source>
</evidence>
<dbReference type="InterPro" id="IPR045851">
    <property type="entry name" value="AMP-bd_C_sf"/>
</dbReference>
<comment type="subcellular location">
    <subcellularLocation>
        <location evidence="1">Peroxisome</location>
    </subcellularLocation>
</comment>
<organism evidence="4 5">
    <name type="scientific">Molorchus minor</name>
    <dbReference type="NCBI Taxonomy" id="1323400"/>
    <lineage>
        <taxon>Eukaryota</taxon>
        <taxon>Metazoa</taxon>
        <taxon>Ecdysozoa</taxon>
        <taxon>Arthropoda</taxon>
        <taxon>Hexapoda</taxon>
        <taxon>Insecta</taxon>
        <taxon>Pterygota</taxon>
        <taxon>Neoptera</taxon>
        <taxon>Endopterygota</taxon>
        <taxon>Coleoptera</taxon>
        <taxon>Polyphaga</taxon>
        <taxon>Cucujiformia</taxon>
        <taxon>Chrysomeloidea</taxon>
        <taxon>Cerambycidae</taxon>
        <taxon>Lamiinae</taxon>
        <taxon>Monochamini</taxon>
        <taxon>Molorchus</taxon>
    </lineage>
</organism>